<dbReference type="InterPro" id="IPR036093">
    <property type="entry name" value="NAC_dom_sf"/>
</dbReference>
<keyword evidence="2" id="KW-0805">Transcription regulation</keyword>
<evidence type="ECO:0000313" key="9">
    <source>
        <dbReference type="Proteomes" id="UP001174677"/>
    </source>
</evidence>
<organism evidence="8 9">
    <name type="scientific">Hevea brasiliensis</name>
    <name type="common">Para rubber tree</name>
    <name type="synonym">Siphonia brasiliensis</name>
    <dbReference type="NCBI Taxonomy" id="3981"/>
    <lineage>
        <taxon>Eukaryota</taxon>
        <taxon>Viridiplantae</taxon>
        <taxon>Streptophyta</taxon>
        <taxon>Embryophyta</taxon>
        <taxon>Tracheophyta</taxon>
        <taxon>Spermatophyta</taxon>
        <taxon>Magnoliopsida</taxon>
        <taxon>eudicotyledons</taxon>
        <taxon>Gunneridae</taxon>
        <taxon>Pentapetalae</taxon>
        <taxon>rosids</taxon>
        <taxon>fabids</taxon>
        <taxon>Malpighiales</taxon>
        <taxon>Euphorbiaceae</taxon>
        <taxon>Crotonoideae</taxon>
        <taxon>Micrandreae</taxon>
        <taxon>Hevea</taxon>
    </lineage>
</organism>
<evidence type="ECO:0000313" key="8">
    <source>
        <dbReference type="EMBL" id="KAJ9183580.1"/>
    </source>
</evidence>
<reference evidence="8" key="1">
    <citation type="journal article" date="2023" name="Plant Biotechnol. J.">
        <title>Chromosome-level wild Hevea brasiliensis genome provides new tools for genomic-assisted breeding and valuable loci to elevate rubber yield.</title>
        <authorList>
            <person name="Cheng H."/>
            <person name="Song X."/>
            <person name="Hu Y."/>
            <person name="Wu T."/>
            <person name="Yang Q."/>
            <person name="An Z."/>
            <person name="Feng S."/>
            <person name="Deng Z."/>
            <person name="Wu W."/>
            <person name="Zeng X."/>
            <person name="Tu M."/>
            <person name="Wang X."/>
            <person name="Huang H."/>
        </authorList>
    </citation>
    <scope>NUCLEOTIDE SEQUENCE</scope>
    <source>
        <strain evidence="8">MT/VB/25A 57/8</strain>
    </source>
</reference>
<evidence type="ECO:0000256" key="4">
    <source>
        <dbReference type="ARBA" id="ARBA00023163"/>
    </source>
</evidence>
<feature type="region of interest" description="Disordered" evidence="6">
    <location>
        <begin position="220"/>
        <end position="262"/>
    </location>
</feature>
<accession>A0ABQ9MXB4</accession>
<evidence type="ECO:0000256" key="2">
    <source>
        <dbReference type="ARBA" id="ARBA00023015"/>
    </source>
</evidence>
<dbReference type="EMBL" id="JARPOI010000004">
    <property type="protein sequence ID" value="KAJ9183580.1"/>
    <property type="molecule type" value="Genomic_DNA"/>
</dbReference>
<dbReference type="Gene3D" id="2.170.150.80">
    <property type="entry name" value="NAC domain"/>
    <property type="match status" value="1"/>
</dbReference>
<name>A0ABQ9MXB4_HEVBR</name>
<sequence>MFTLSSKATASSSASLQSSLLSSPRTPPVSIPTLAVLGRGMNNNSCPSSPVSSFSSSGTTGPPQLVMQNVPVGWRFHPSEEELVDYYLKRKRRGDPIDGMDIGEVDKLCDHDPKDLPDLFKNKSKDKVWYFFCLRLHHKNGLTNRKGKGGYWKSTGDPRWIMAEDSDEVIGIKRTLVFHNPDATQWVIHEYEYTAAAAINTPTEDNYVLCKLKIKSNKKEKASKRSKKAEPDCRTRPKKKARKCESDSNLTSASSSTSKNKKLEETIANSAYGEGEPSNNTILDLENQNLSMATISTCNKGETSCPMASNFENHSYNKAVVSTCNKGETSCPTASYLENLSPNEMTVMSSYKEVEPSSQRASGLGNQSPYEITTLSTNNKSETSCFRTCDFENHNSNVFETCDFENHNSNVFEKVTPSYLVPLDFEKQDPSKILDTSASIEGEQFPLLETPSDFEHQNQYRKVDVSVNENHRSPSMASNTGETKSQGMQSQYKKTNMPFLEDCPGSSMGSNIQDVMYQEGQSQYDIEIPIPEDDDLLSVFGVDKFPEISPQLLDELMASFDPQDSLNSAPQPPICVNESLNSNAMGASVPI</sequence>
<evidence type="ECO:0000259" key="7">
    <source>
        <dbReference type="PROSITE" id="PS51005"/>
    </source>
</evidence>
<keyword evidence="5" id="KW-0539">Nucleus</keyword>
<feature type="compositionally biased region" description="Low complexity" evidence="6">
    <location>
        <begin position="1"/>
        <end position="23"/>
    </location>
</feature>
<evidence type="ECO:0000256" key="1">
    <source>
        <dbReference type="ARBA" id="ARBA00004123"/>
    </source>
</evidence>
<protein>
    <recommendedName>
        <fullName evidence="7">NAC domain-containing protein</fullName>
    </recommendedName>
</protein>
<evidence type="ECO:0000256" key="5">
    <source>
        <dbReference type="ARBA" id="ARBA00023242"/>
    </source>
</evidence>
<keyword evidence="9" id="KW-1185">Reference proteome</keyword>
<dbReference type="InterPro" id="IPR003441">
    <property type="entry name" value="NAC-dom"/>
</dbReference>
<dbReference type="Pfam" id="PF02365">
    <property type="entry name" value="NAM"/>
    <property type="match status" value="1"/>
</dbReference>
<feature type="region of interest" description="Disordered" evidence="6">
    <location>
        <begin position="1"/>
        <end position="27"/>
    </location>
</feature>
<feature type="region of interest" description="Disordered" evidence="6">
    <location>
        <begin position="468"/>
        <end position="491"/>
    </location>
</feature>
<comment type="caution">
    <text evidence="8">The sequence shown here is derived from an EMBL/GenBank/DDBJ whole genome shotgun (WGS) entry which is preliminary data.</text>
</comment>
<dbReference type="SUPFAM" id="SSF101941">
    <property type="entry name" value="NAC domain"/>
    <property type="match status" value="1"/>
</dbReference>
<proteinExistence type="predicted"/>
<evidence type="ECO:0000256" key="6">
    <source>
        <dbReference type="SAM" id="MobiDB-lite"/>
    </source>
</evidence>
<feature type="compositionally biased region" description="Polar residues" evidence="6">
    <location>
        <begin position="473"/>
        <end position="491"/>
    </location>
</feature>
<keyword evidence="4" id="KW-0804">Transcription</keyword>
<dbReference type="PROSITE" id="PS51005">
    <property type="entry name" value="NAC"/>
    <property type="match status" value="1"/>
</dbReference>
<gene>
    <name evidence="8" type="ORF">P3X46_007413</name>
</gene>
<evidence type="ECO:0000256" key="3">
    <source>
        <dbReference type="ARBA" id="ARBA00023125"/>
    </source>
</evidence>
<dbReference type="Proteomes" id="UP001174677">
    <property type="component" value="Chromosome 4"/>
</dbReference>
<keyword evidence="3" id="KW-0238">DNA-binding</keyword>
<feature type="domain" description="NAC" evidence="7">
    <location>
        <begin position="70"/>
        <end position="215"/>
    </location>
</feature>
<feature type="compositionally biased region" description="Low complexity" evidence="6">
    <location>
        <begin position="247"/>
        <end position="258"/>
    </location>
</feature>
<comment type="subcellular location">
    <subcellularLocation>
        <location evidence="1">Nucleus</location>
    </subcellularLocation>
</comment>
<dbReference type="PANTHER" id="PTHR31989">
    <property type="entry name" value="NAC DOMAIN-CONTAINING PROTEIN 82-RELATED"/>
    <property type="match status" value="1"/>
</dbReference>